<gene>
    <name evidence="10 11" type="primary">lpxB</name>
    <name evidence="11" type="ORF">GETHED_22490</name>
</gene>
<comment type="similarity">
    <text evidence="10">Belongs to the LpxB family.</text>
</comment>
<dbReference type="EMBL" id="BSDC01000003">
    <property type="protein sequence ID" value="GLH67885.1"/>
    <property type="molecule type" value="Genomic_DNA"/>
</dbReference>
<accession>A0ABQ5PZJ9</accession>
<evidence type="ECO:0000313" key="11">
    <source>
        <dbReference type="EMBL" id="GLH67885.1"/>
    </source>
</evidence>
<evidence type="ECO:0000256" key="9">
    <source>
        <dbReference type="ARBA" id="ARBA00048975"/>
    </source>
</evidence>
<dbReference type="Pfam" id="PF02684">
    <property type="entry name" value="LpxB"/>
    <property type="match status" value="1"/>
</dbReference>
<dbReference type="PANTHER" id="PTHR30372:SF4">
    <property type="entry name" value="LIPID-A-DISACCHARIDE SYNTHASE, MITOCHONDRIAL-RELATED"/>
    <property type="match status" value="1"/>
</dbReference>
<keyword evidence="4 10" id="KW-0444">Lipid biosynthesis</keyword>
<keyword evidence="7 10" id="KW-0808">Transferase</keyword>
<reference evidence="11" key="1">
    <citation type="journal article" date="2023" name="Antonie Van Leeuwenhoek">
        <title>Mesoterricola silvestris gen. nov., sp. nov., Mesoterricola sediminis sp. nov., Geothrix oryzae sp. nov., Geothrix edaphica sp. nov., Geothrix rubra sp. nov., and Geothrix limicola sp. nov., six novel members of Acidobacteriota isolated from soils.</title>
        <authorList>
            <person name="Itoh H."/>
            <person name="Sugisawa Y."/>
            <person name="Mise K."/>
            <person name="Xu Z."/>
            <person name="Kuniyasu M."/>
            <person name="Ushijima N."/>
            <person name="Kawano K."/>
            <person name="Kobayashi E."/>
            <person name="Shiratori Y."/>
            <person name="Masuda Y."/>
            <person name="Senoo K."/>
        </authorList>
    </citation>
    <scope>NUCLEOTIDE SEQUENCE</scope>
    <source>
        <strain evidence="11">Red802</strain>
    </source>
</reference>
<comment type="pathway">
    <text evidence="10">Bacterial outer membrane biogenesis; LPS lipid A biosynthesis.</text>
</comment>
<evidence type="ECO:0000256" key="1">
    <source>
        <dbReference type="ARBA" id="ARBA00002056"/>
    </source>
</evidence>
<dbReference type="EC" id="2.4.1.182" evidence="2 10"/>
<evidence type="ECO:0000313" key="12">
    <source>
        <dbReference type="Proteomes" id="UP001165044"/>
    </source>
</evidence>
<evidence type="ECO:0000256" key="10">
    <source>
        <dbReference type="HAMAP-Rule" id="MF_00392"/>
    </source>
</evidence>
<sequence>MTQTLLVLAGEDSGDLHGAELLRELKARRPELRIIGVGGPRMTPFLDRKLADVKDLAVVGFVEVIKHLPRLNRLFKQILAAAAEEKITGALLIDYPGFNLRMAKALRKQLPAVTLHQYVCPQVWAWKKGRIPELGTVLDTLYCLFDFEPELFRGYPVDARFVGHPLVEVVKAECDRAAFFTETGLDPARPLVALLPGSRRGEIERLLPPMAELARRWRTARPEVQWVLPVAPTLDSAFVRAHLGDAPVTLVRDHPYAARAYADAALVASGTATLETALLGTPFAIVYKLNALTYQMARRIVKVPHFGLANVVARREVAPELLQGEVNPERLGLELTHLLDSEVARRVRAELSEVRGHLGEPGAAGRVAEDLLGKLQA</sequence>
<protein>
    <recommendedName>
        <fullName evidence="3 10">Lipid-A-disaccharide synthase</fullName>
        <ecNumber evidence="2 10">2.4.1.182</ecNumber>
    </recommendedName>
</protein>
<dbReference type="InterPro" id="IPR003835">
    <property type="entry name" value="Glyco_trans_19"/>
</dbReference>
<dbReference type="SUPFAM" id="SSF53756">
    <property type="entry name" value="UDP-Glycosyltransferase/glycogen phosphorylase"/>
    <property type="match status" value="1"/>
</dbReference>
<keyword evidence="5 10" id="KW-0441">Lipid A biosynthesis</keyword>
<proteinExistence type="inferred from homology"/>
<comment type="caution">
    <text evidence="11">The sequence shown here is derived from an EMBL/GenBank/DDBJ whole genome shotgun (WGS) entry which is preliminary data.</text>
</comment>
<evidence type="ECO:0000256" key="6">
    <source>
        <dbReference type="ARBA" id="ARBA00022676"/>
    </source>
</evidence>
<evidence type="ECO:0000256" key="5">
    <source>
        <dbReference type="ARBA" id="ARBA00022556"/>
    </source>
</evidence>
<evidence type="ECO:0000256" key="3">
    <source>
        <dbReference type="ARBA" id="ARBA00020902"/>
    </source>
</evidence>
<keyword evidence="6 10" id="KW-0328">Glycosyltransferase</keyword>
<comment type="function">
    <text evidence="1 10">Condensation of UDP-2,3-diacylglucosamine and 2,3-diacylglucosamine-1-phosphate to form lipid A disaccharide, a precursor of lipid A, a phosphorylated glycolipid that anchors the lipopolysaccharide to the outer membrane of the cell.</text>
</comment>
<evidence type="ECO:0000256" key="2">
    <source>
        <dbReference type="ARBA" id="ARBA00012687"/>
    </source>
</evidence>
<dbReference type="HAMAP" id="MF_00392">
    <property type="entry name" value="LpxB"/>
    <property type="match status" value="1"/>
</dbReference>
<evidence type="ECO:0000256" key="4">
    <source>
        <dbReference type="ARBA" id="ARBA00022516"/>
    </source>
</evidence>
<dbReference type="NCBIfam" id="TIGR00215">
    <property type="entry name" value="lpxB"/>
    <property type="match status" value="1"/>
</dbReference>
<keyword evidence="12" id="KW-1185">Reference proteome</keyword>
<comment type="catalytic activity">
    <reaction evidence="9 10">
        <text>a lipid X + a UDP-2-N,3-O-bis[(3R)-3-hydroxyacyl]-alpha-D-glucosamine = a lipid A disaccharide + UDP + H(+)</text>
        <dbReference type="Rhea" id="RHEA:67828"/>
        <dbReference type="ChEBI" id="CHEBI:15378"/>
        <dbReference type="ChEBI" id="CHEBI:58223"/>
        <dbReference type="ChEBI" id="CHEBI:137748"/>
        <dbReference type="ChEBI" id="CHEBI:176338"/>
        <dbReference type="ChEBI" id="CHEBI:176343"/>
        <dbReference type="EC" id="2.4.1.182"/>
    </reaction>
</comment>
<dbReference type="Proteomes" id="UP001165044">
    <property type="component" value="Unassembled WGS sequence"/>
</dbReference>
<evidence type="ECO:0000256" key="7">
    <source>
        <dbReference type="ARBA" id="ARBA00022679"/>
    </source>
</evidence>
<dbReference type="PANTHER" id="PTHR30372">
    <property type="entry name" value="LIPID-A-DISACCHARIDE SYNTHASE"/>
    <property type="match status" value="1"/>
</dbReference>
<keyword evidence="8 10" id="KW-0443">Lipid metabolism</keyword>
<evidence type="ECO:0000256" key="8">
    <source>
        <dbReference type="ARBA" id="ARBA00023098"/>
    </source>
</evidence>
<organism evidence="11 12">
    <name type="scientific">Geothrix edaphica</name>
    <dbReference type="NCBI Taxonomy" id="2927976"/>
    <lineage>
        <taxon>Bacteria</taxon>
        <taxon>Pseudomonadati</taxon>
        <taxon>Acidobacteriota</taxon>
        <taxon>Holophagae</taxon>
        <taxon>Holophagales</taxon>
        <taxon>Holophagaceae</taxon>
        <taxon>Geothrix</taxon>
    </lineage>
</organism>
<dbReference type="RefSeq" id="WP_285609362.1">
    <property type="nucleotide sequence ID" value="NZ_BSDC01000003.1"/>
</dbReference>
<name>A0ABQ5PZJ9_9BACT</name>